<dbReference type="Gramene" id="Pp3c13_13720V3.1">
    <property type="protein sequence ID" value="Pp3c13_13720V3.1"/>
    <property type="gene ID" value="Pp3c13_13720"/>
</dbReference>
<organism evidence="1">
    <name type="scientific">Physcomitrium patens</name>
    <name type="common">Spreading-leaved earth moss</name>
    <name type="synonym">Physcomitrella patens</name>
    <dbReference type="NCBI Taxonomy" id="3218"/>
    <lineage>
        <taxon>Eukaryota</taxon>
        <taxon>Viridiplantae</taxon>
        <taxon>Streptophyta</taxon>
        <taxon>Embryophyta</taxon>
        <taxon>Bryophyta</taxon>
        <taxon>Bryophytina</taxon>
        <taxon>Bryopsida</taxon>
        <taxon>Funariidae</taxon>
        <taxon>Funariales</taxon>
        <taxon>Funariaceae</taxon>
        <taxon>Physcomitrium</taxon>
    </lineage>
</organism>
<evidence type="ECO:0000313" key="1">
    <source>
        <dbReference type="EMBL" id="PNR42494.1"/>
    </source>
</evidence>
<name>A0A2K1JLS0_PHYPA</name>
<reference evidence="1 3" key="1">
    <citation type="journal article" date="2008" name="Science">
        <title>The Physcomitrella genome reveals evolutionary insights into the conquest of land by plants.</title>
        <authorList>
            <person name="Rensing S."/>
            <person name="Lang D."/>
            <person name="Zimmer A."/>
            <person name="Terry A."/>
            <person name="Salamov A."/>
            <person name="Shapiro H."/>
            <person name="Nishiyama T."/>
            <person name="Perroud P.-F."/>
            <person name="Lindquist E."/>
            <person name="Kamisugi Y."/>
            <person name="Tanahashi T."/>
            <person name="Sakakibara K."/>
            <person name="Fujita T."/>
            <person name="Oishi K."/>
            <person name="Shin-I T."/>
            <person name="Kuroki Y."/>
            <person name="Toyoda A."/>
            <person name="Suzuki Y."/>
            <person name="Hashimoto A."/>
            <person name="Yamaguchi K."/>
            <person name="Sugano A."/>
            <person name="Kohara Y."/>
            <person name="Fujiyama A."/>
            <person name="Anterola A."/>
            <person name="Aoki S."/>
            <person name="Ashton N."/>
            <person name="Barbazuk W.B."/>
            <person name="Barker E."/>
            <person name="Bennetzen J."/>
            <person name="Bezanilla M."/>
            <person name="Blankenship R."/>
            <person name="Cho S.H."/>
            <person name="Dutcher S."/>
            <person name="Estelle M."/>
            <person name="Fawcett J.A."/>
            <person name="Gundlach H."/>
            <person name="Hanada K."/>
            <person name="Heyl A."/>
            <person name="Hicks K.A."/>
            <person name="Hugh J."/>
            <person name="Lohr M."/>
            <person name="Mayer K."/>
            <person name="Melkozernov A."/>
            <person name="Murata T."/>
            <person name="Nelson D."/>
            <person name="Pils B."/>
            <person name="Prigge M."/>
            <person name="Reiss B."/>
            <person name="Renner T."/>
            <person name="Rombauts S."/>
            <person name="Rushton P."/>
            <person name="Sanderfoot A."/>
            <person name="Schween G."/>
            <person name="Shiu S.-H."/>
            <person name="Stueber K."/>
            <person name="Theodoulou F.L."/>
            <person name="Tu H."/>
            <person name="Van de Peer Y."/>
            <person name="Verrier P.J."/>
            <person name="Waters E."/>
            <person name="Wood A."/>
            <person name="Yang L."/>
            <person name="Cove D."/>
            <person name="Cuming A."/>
            <person name="Hasebe M."/>
            <person name="Lucas S."/>
            <person name="Mishler D.B."/>
            <person name="Reski R."/>
            <person name="Grigoriev I."/>
            <person name="Quatrano R.S."/>
            <person name="Boore J.L."/>
        </authorList>
    </citation>
    <scope>NUCLEOTIDE SEQUENCE [LARGE SCALE GENOMIC DNA]</scope>
    <source>
        <strain evidence="2 3">cv. Gransden 2004</strain>
    </source>
</reference>
<reference evidence="2" key="3">
    <citation type="submission" date="2020-12" db="UniProtKB">
        <authorList>
            <consortium name="EnsemblPlants"/>
        </authorList>
    </citation>
    <scope>IDENTIFICATION</scope>
</reference>
<gene>
    <name evidence="1" type="ORF">PHYPA_017324</name>
</gene>
<evidence type="ECO:0000313" key="3">
    <source>
        <dbReference type="Proteomes" id="UP000006727"/>
    </source>
</evidence>
<accession>A0A2K1JLS0</accession>
<dbReference type="AlphaFoldDB" id="A0A2K1JLS0"/>
<dbReference type="PaxDb" id="3218-PP1S5_50V6.1"/>
<evidence type="ECO:0000313" key="2">
    <source>
        <dbReference type="EnsemblPlants" id="Pp3c13_13720V3.1"/>
    </source>
</evidence>
<dbReference type="EMBL" id="ABEU02000013">
    <property type="protein sequence ID" value="PNR42494.1"/>
    <property type="molecule type" value="Genomic_DNA"/>
</dbReference>
<keyword evidence="3" id="KW-1185">Reference proteome</keyword>
<proteinExistence type="predicted"/>
<dbReference type="InParanoid" id="A0A2K1JLS0"/>
<dbReference type="Proteomes" id="UP000006727">
    <property type="component" value="Chromosome 13"/>
</dbReference>
<reference evidence="1 3" key="2">
    <citation type="journal article" date="2018" name="Plant J.">
        <title>The Physcomitrella patens chromosome-scale assembly reveals moss genome structure and evolution.</title>
        <authorList>
            <person name="Lang D."/>
            <person name="Ullrich K.K."/>
            <person name="Murat F."/>
            <person name="Fuchs J."/>
            <person name="Jenkins J."/>
            <person name="Haas F.B."/>
            <person name="Piednoel M."/>
            <person name="Gundlach H."/>
            <person name="Van Bel M."/>
            <person name="Meyberg R."/>
            <person name="Vives C."/>
            <person name="Morata J."/>
            <person name="Symeonidi A."/>
            <person name="Hiss M."/>
            <person name="Muchero W."/>
            <person name="Kamisugi Y."/>
            <person name="Saleh O."/>
            <person name="Blanc G."/>
            <person name="Decker E.L."/>
            <person name="van Gessel N."/>
            <person name="Grimwood J."/>
            <person name="Hayes R.D."/>
            <person name="Graham S.W."/>
            <person name="Gunter L.E."/>
            <person name="McDaniel S.F."/>
            <person name="Hoernstein S.N.W."/>
            <person name="Larsson A."/>
            <person name="Li F.W."/>
            <person name="Perroud P.F."/>
            <person name="Phillips J."/>
            <person name="Ranjan P."/>
            <person name="Rokshar D.S."/>
            <person name="Rothfels C.J."/>
            <person name="Schneider L."/>
            <person name="Shu S."/>
            <person name="Stevenson D.W."/>
            <person name="Thummler F."/>
            <person name="Tillich M."/>
            <person name="Villarreal Aguilar J.C."/>
            <person name="Widiez T."/>
            <person name="Wong G.K."/>
            <person name="Wymore A."/>
            <person name="Zhang Y."/>
            <person name="Zimmer A.D."/>
            <person name="Quatrano R.S."/>
            <person name="Mayer K.F.X."/>
            <person name="Goodstein D."/>
            <person name="Casacuberta J.M."/>
            <person name="Vandepoele K."/>
            <person name="Reski R."/>
            <person name="Cuming A.C."/>
            <person name="Tuskan G.A."/>
            <person name="Maumus F."/>
            <person name="Salse J."/>
            <person name="Schmutz J."/>
            <person name="Rensing S.A."/>
        </authorList>
    </citation>
    <scope>NUCLEOTIDE SEQUENCE [LARGE SCALE GENOMIC DNA]</scope>
    <source>
        <strain evidence="2 3">cv. Gransden 2004</strain>
    </source>
</reference>
<dbReference type="EnsemblPlants" id="Pp3c13_13720V3.1">
    <property type="protein sequence ID" value="Pp3c13_13720V3.1"/>
    <property type="gene ID" value="Pp3c13_13720"/>
</dbReference>
<protein>
    <submittedName>
        <fullName evidence="1 2">Uncharacterized protein</fullName>
    </submittedName>
</protein>
<sequence>MVCFCASLSLPGSGDSFPRIFVCDSWLITGEEESSLGTALPYLPFFRGITKLWSTKYSRGRGRKEDARGTPS</sequence>